<feature type="disulfide bond" evidence="11">
    <location>
        <begin position="86"/>
        <end position="100"/>
    </location>
</feature>
<evidence type="ECO:0000313" key="17">
    <source>
        <dbReference type="EMBL" id="KAL2784245.1"/>
    </source>
</evidence>
<feature type="disulfide bond" evidence="11">
    <location>
        <begin position="81"/>
        <end position="93"/>
    </location>
</feature>
<keyword evidence="8" id="KW-0119">Carbohydrate metabolism</keyword>
<evidence type="ECO:0000256" key="9">
    <source>
        <dbReference type="ARBA" id="ARBA00023295"/>
    </source>
</evidence>
<dbReference type="Proteomes" id="UP001610563">
    <property type="component" value="Unassembled WGS sequence"/>
</dbReference>
<dbReference type="InterPro" id="IPR050314">
    <property type="entry name" value="Glycosyl_Hydrlase_18"/>
</dbReference>
<keyword evidence="11" id="KW-1015">Disulfide bond</keyword>
<feature type="disulfide bond" evidence="11">
    <location>
        <begin position="110"/>
        <end position="114"/>
    </location>
</feature>
<evidence type="ECO:0000256" key="12">
    <source>
        <dbReference type="RuleBase" id="RU000489"/>
    </source>
</evidence>
<dbReference type="Gene3D" id="3.30.60.10">
    <property type="entry name" value="Endochitinase-like"/>
    <property type="match status" value="1"/>
</dbReference>
<evidence type="ECO:0000313" key="18">
    <source>
        <dbReference type="Proteomes" id="UP001610563"/>
    </source>
</evidence>
<keyword evidence="4 11" id="KW-0147">Chitin-binding</keyword>
<dbReference type="SUPFAM" id="SSF51445">
    <property type="entry name" value="(Trans)glycosidases"/>
    <property type="match status" value="1"/>
</dbReference>
<dbReference type="EMBL" id="JBFTWV010000187">
    <property type="protein sequence ID" value="KAL2784245.1"/>
    <property type="molecule type" value="Genomic_DNA"/>
</dbReference>
<dbReference type="PROSITE" id="PS00026">
    <property type="entry name" value="CHIT_BIND_I_1"/>
    <property type="match status" value="1"/>
</dbReference>
<dbReference type="SUPFAM" id="SSF54556">
    <property type="entry name" value="Chitinase insertion domain"/>
    <property type="match status" value="1"/>
</dbReference>
<evidence type="ECO:0000259" key="16">
    <source>
        <dbReference type="PROSITE" id="PS51910"/>
    </source>
</evidence>
<evidence type="ECO:0000256" key="10">
    <source>
        <dbReference type="ARBA" id="ARBA00023326"/>
    </source>
</evidence>
<proteinExistence type="inferred from homology"/>
<evidence type="ECO:0000256" key="8">
    <source>
        <dbReference type="ARBA" id="ARBA00023277"/>
    </source>
</evidence>
<feature type="domain" description="GH18" evidence="16">
    <location>
        <begin position="130"/>
        <end position="482"/>
    </location>
</feature>
<keyword evidence="7" id="KW-0843">Virulence</keyword>
<feature type="disulfide bond" evidence="11">
    <location>
        <begin position="72"/>
        <end position="87"/>
    </location>
</feature>
<evidence type="ECO:0000256" key="13">
    <source>
        <dbReference type="SAM" id="MobiDB-lite"/>
    </source>
</evidence>
<dbReference type="InterPro" id="IPR017853">
    <property type="entry name" value="GH"/>
</dbReference>
<comment type="similarity">
    <text evidence="2">Belongs to the glycosyl hydrolase 18 family. Chitinase class V subfamily.</text>
</comment>
<keyword evidence="10" id="KW-0624">Polysaccharide degradation</keyword>
<sequence length="1776" mass="198388">MRQPLVSCRSFIALFLVLVWLSGLSLAQQDASCDYELPCEIGCCSKSGSCGFGPDWCSEDNCIGNCDAVAECGEYGGGKECPLNVCCSRWGFCGTTDEFCAETDDEDTTCQSNCGQPDRGNCGPVGNWRNRRIAYYETWAETRPCDKFRAEEIPIKTLTHVNIAFAGIKDSMLDIEDSIMVQRIVRLKGHNPSLQVFIAVGGWAFSDPGPTRTAWSDMAATKENRLLFINSLIWAFLDYNLDGVDLDWEYPVADDRGGRPEDFENYVTLLREMREAFDQINPGWGITMAIPASYWYLQHFDVGQMQNYVDWFNLMSYDMRGRWDMENEWTGPYVFGHTNITEIERGVDLLRRNNVDLQKVSLGMGFYGRTFTLDNPGCTEPGCVFVEAGQKGECSGEDGILTFKEIQSRLHRLNGAHLFYEEESGVRYMVYDRTQWITYDDEESFAAKREMLDNGCYGGVMIWAIDQDTPDLQALSALLGDEFVKDNLIEGGELTDEEKEIIVDRISGMTGDDCYVAPGCDRVQPGSPGSGGRTCSASEVTISHVYSPQSWAFRDWNDFPGKDLCPQGSGHPVCCPAKAPAVNCRWVGAPEDGSRKCTGGEGDRTCGPLQYELVTDYWTDSKDGELCSSGMRSLCCDADDRMRDCKWSECGTPYECEDPSFPVAKAARGDTCGRGETQTFCCREDAEVGTCGWAPKVNKEENKLAEPNYLYFDECLALKCPPTQFTAGRARIPERTGSYPPPCNDWSITSSHRLCCDPHIDTSLPFDLAKIFPNPIGEDVHHKYIDNYGNNDQDPNPPGETDVGDDPYGFIVLDGDENALQGAFQQNYIFTHVNDGTDNPIQKRETLTRDDPNVLDWVFEHEETFHLIYCRAGMEDECGKIFVGGAADTIISLPRHIGSGPYARVVSMEAVDTAHLSAFHQRKRSVQDHNSTVYNLTIDYRFELIKREDSRVNIRIDYTNLVPYWDDLTGEESDAGTTNSKRAVPRHEKRWWGGYTDWLRKLTTVRASDQGKLPMSIHKNMLLYSKRASCDRNNVKMEAALDVTLDAYFDMNARWAYYAQGSIVPLNIDAIYAYFELEPVASAVLEVQGTAEIQYTSDRLKIIDTLSYPGLAIKGIAAIGPTLDMYGQMEAFARIAGTLTAGAKVTFPRYEMYFPQAPEAEEYQVWSEPRASDEERITGPQMEPILAASVNAYAHFDFHLTPEANLGIRVNSPVGSGGPLMDAQIIGYVNNTLRFQVEGLGGRAVFKWLGEHTLEPLRLWSEPREKILWEHHGAMSASKRSLPEGEENAEGSLPLNVSMRIDEDWLEQSGHGSLGKRNAADRIAALGTDLKDLFDCNDSGQCANGGCADDTCEWIPPSAETEALVRRQNGGGTTPNTACMSTVPAMMYNCRFFPDEIAGGREYNGICHNILNYFGNGIGPHKAEFHLGAAADTTNRRKVCGTGGSEWFDLVDEHGVTTSNFHSWSTQCVLESQVLSNIYDGATPGTGNENWLSCDEFPWNSMEDGGNPTSNSRSCVPGYQQNMQGHLNDLLNDMKQTVSYVDSAGVPKKKKHMPWGGGKKVPAADWRRAQGGRTINKDLDWNWARNNKKLFTFHLFNSDTTLAPTLDQYQVFNHKLRTGQGDQDDWYYVAGAVNTFDNPDYSIEKNAWCVNLEASAEIGRDPYFYHPVWQFADYKYVSLQLCNVVFDNTAATTKMKRGEQPTVEEMFNIKGVIIDDDEDSVDIPLPLDVVEGLEENQAFGFRPESLDEPSLKTPEEPADRHAAHVKSHIAGGHRHH</sequence>
<dbReference type="InterPro" id="IPR036861">
    <property type="entry name" value="Endochitinase-like_sf"/>
</dbReference>
<protein>
    <recommendedName>
        <fullName evidence="3">chitinase</fullName>
        <ecNumber evidence="3">3.2.1.14</ecNumber>
    </recommendedName>
</protein>
<dbReference type="Gene3D" id="3.10.50.10">
    <property type="match status" value="1"/>
</dbReference>
<feature type="region of interest" description="Disordered" evidence="13">
    <location>
        <begin position="785"/>
        <end position="805"/>
    </location>
</feature>
<dbReference type="InterPro" id="IPR001579">
    <property type="entry name" value="Glyco_hydro_18_chit_AS"/>
</dbReference>
<dbReference type="Pfam" id="PF00187">
    <property type="entry name" value="Chitin_bind_1"/>
    <property type="match status" value="1"/>
</dbReference>
<dbReference type="InterPro" id="IPR029070">
    <property type="entry name" value="Chitinase_insertion_sf"/>
</dbReference>
<dbReference type="PROSITE" id="PS51910">
    <property type="entry name" value="GH18_2"/>
    <property type="match status" value="1"/>
</dbReference>
<feature type="domain" description="Chitin-binding type-1" evidence="15">
    <location>
        <begin position="69"/>
        <end position="116"/>
    </location>
</feature>
<keyword evidence="14" id="KW-0732">Signal</keyword>
<dbReference type="InterPro" id="IPR011583">
    <property type="entry name" value="Chitinase_II/V-like_cat"/>
</dbReference>
<dbReference type="PROSITE" id="PS50941">
    <property type="entry name" value="CHIT_BIND_I_2"/>
    <property type="match status" value="1"/>
</dbReference>
<dbReference type="Gene3D" id="3.20.20.80">
    <property type="entry name" value="Glycosidases"/>
    <property type="match status" value="1"/>
</dbReference>
<accession>A0ABR4FLZ6</accession>
<dbReference type="SUPFAM" id="SSF57016">
    <property type="entry name" value="Plant lectins/antimicrobial peptides"/>
    <property type="match status" value="1"/>
</dbReference>
<dbReference type="CDD" id="cd06922">
    <property type="entry name" value="ChtBD1_GH18_1"/>
    <property type="match status" value="1"/>
</dbReference>
<evidence type="ECO:0000256" key="1">
    <source>
        <dbReference type="ARBA" id="ARBA00000822"/>
    </source>
</evidence>
<feature type="chain" id="PRO_5046854179" description="chitinase" evidence="14">
    <location>
        <begin position="28"/>
        <end position="1776"/>
    </location>
</feature>
<dbReference type="PANTHER" id="PTHR11177">
    <property type="entry name" value="CHITINASE"/>
    <property type="match status" value="1"/>
</dbReference>
<gene>
    <name evidence="17" type="ORF">BJX66DRAFT_344216</name>
</gene>
<comment type="catalytic activity">
    <reaction evidence="1">
        <text>Random endo-hydrolysis of N-acetyl-beta-D-glucosaminide (1-&gt;4)-beta-linkages in chitin and chitodextrins.</text>
        <dbReference type="EC" id="3.2.1.14"/>
    </reaction>
</comment>
<dbReference type="InterPro" id="IPR001002">
    <property type="entry name" value="Chitin-bd_1"/>
</dbReference>
<feature type="compositionally biased region" description="Basic residues" evidence="13">
    <location>
        <begin position="1763"/>
        <end position="1776"/>
    </location>
</feature>
<dbReference type="SMART" id="SM00636">
    <property type="entry name" value="Glyco_18"/>
    <property type="match status" value="1"/>
</dbReference>
<dbReference type="CDD" id="cd00035">
    <property type="entry name" value="ChtBD1"/>
    <property type="match status" value="1"/>
</dbReference>
<keyword evidence="6" id="KW-0146">Chitin degradation</keyword>
<keyword evidence="5 12" id="KW-0378">Hydrolase</keyword>
<keyword evidence="18" id="KW-1185">Reference proteome</keyword>
<dbReference type="Pfam" id="PF00704">
    <property type="entry name" value="Glyco_hydro_18"/>
    <property type="match status" value="1"/>
</dbReference>
<evidence type="ECO:0000256" key="7">
    <source>
        <dbReference type="ARBA" id="ARBA00023026"/>
    </source>
</evidence>
<evidence type="ECO:0000256" key="4">
    <source>
        <dbReference type="ARBA" id="ARBA00022669"/>
    </source>
</evidence>
<dbReference type="PROSITE" id="PS01095">
    <property type="entry name" value="GH18_1"/>
    <property type="match status" value="1"/>
</dbReference>
<evidence type="ECO:0000256" key="5">
    <source>
        <dbReference type="ARBA" id="ARBA00022801"/>
    </source>
</evidence>
<dbReference type="EC" id="3.2.1.14" evidence="3"/>
<evidence type="ECO:0000256" key="6">
    <source>
        <dbReference type="ARBA" id="ARBA00023024"/>
    </source>
</evidence>
<evidence type="ECO:0000259" key="15">
    <source>
        <dbReference type="PROSITE" id="PS50941"/>
    </source>
</evidence>
<dbReference type="InterPro" id="IPR018371">
    <property type="entry name" value="Chitin-binding_1_CS"/>
</dbReference>
<comment type="caution">
    <text evidence="17">The sequence shown here is derived from an EMBL/GenBank/DDBJ whole genome shotgun (WGS) entry which is preliminary data.</text>
</comment>
<dbReference type="InterPro" id="IPR001223">
    <property type="entry name" value="Glyco_hydro18_cat"/>
</dbReference>
<organism evidence="17 18">
    <name type="scientific">Aspergillus keveii</name>
    <dbReference type="NCBI Taxonomy" id="714993"/>
    <lineage>
        <taxon>Eukaryota</taxon>
        <taxon>Fungi</taxon>
        <taxon>Dikarya</taxon>
        <taxon>Ascomycota</taxon>
        <taxon>Pezizomycotina</taxon>
        <taxon>Eurotiomycetes</taxon>
        <taxon>Eurotiomycetidae</taxon>
        <taxon>Eurotiales</taxon>
        <taxon>Aspergillaceae</taxon>
        <taxon>Aspergillus</taxon>
        <taxon>Aspergillus subgen. Nidulantes</taxon>
    </lineage>
</organism>
<reference evidence="17 18" key="1">
    <citation type="submission" date="2024-07" db="EMBL/GenBank/DDBJ databases">
        <title>Section-level genome sequencing and comparative genomics of Aspergillus sections Usti and Cavernicolus.</title>
        <authorList>
            <consortium name="Lawrence Berkeley National Laboratory"/>
            <person name="Nybo J.L."/>
            <person name="Vesth T.C."/>
            <person name="Theobald S."/>
            <person name="Frisvad J.C."/>
            <person name="Larsen T.O."/>
            <person name="Kjaerboelling I."/>
            <person name="Rothschild-Mancinelli K."/>
            <person name="Lyhne E.K."/>
            <person name="Kogle M.E."/>
            <person name="Barry K."/>
            <person name="Clum A."/>
            <person name="Na H."/>
            <person name="Ledsgaard L."/>
            <person name="Lin J."/>
            <person name="Lipzen A."/>
            <person name="Kuo A."/>
            <person name="Riley R."/>
            <person name="Mondo S."/>
            <person name="Labutti K."/>
            <person name="Haridas S."/>
            <person name="Pangalinan J."/>
            <person name="Salamov A.A."/>
            <person name="Simmons B.A."/>
            <person name="Magnuson J.K."/>
            <person name="Chen J."/>
            <person name="Drula E."/>
            <person name="Henrissat B."/>
            <person name="Wiebenga A."/>
            <person name="Lubbers R.J."/>
            <person name="Gomes A.C."/>
            <person name="Makela M.R."/>
            <person name="Stajich J."/>
            <person name="Grigoriev I.V."/>
            <person name="Mortensen U.H."/>
            <person name="De Vries R.P."/>
            <person name="Baker S.E."/>
            <person name="Andersen M.R."/>
        </authorList>
    </citation>
    <scope>NUCLEOTIDE SEQUENCE [LARGE SCALE GENOMIC DNA]</scope>
    <source>
        <strain evidence="17 18">CBS 209.92</strain>
    </source>
</reference>
<feature type="region of interest" description="Disordered" evidence="13">
    <location>
        <begin position="1741"/>
        <end position="1776"/>
    </location>
</feature>
<name>A0ABR4FLZ6_9EURO</name>
<evidence type="ECO:0000256" key="2">
    <source>
        <dbReference type="ARBA" id="ARBA00008682"/>
    </source>
</evidence>
<evidence type="ECO:0000256" key="11">
    <source>
        <dbReference type="PROSITE-ProRule" id="PRU00261"/>
    </source>
</evidence>
<dbReference type="PANTHER" id="PTHR11177:SF402">
    <property type="entry name" value="CHITINASE"/>
    <property type="match status" value="1"/>
</dbReference>
<evidence type="ECO:0000256" key="14">
    <source>
        <dbReference type="SAM" id="SignalP"/>
    </source>
</evidence>
<feature type="compositionally biased region" description="Basic and acidic residues" evidence="13">
    <location>
        <begin position="1749"/>
        <end position="1762"/>
    </location>
</feature>
<dbReference type="SMART" id="SM00270">
    <property type="entry name" value="ChtBD1"/>
    <property type="match status" value="2"/>
</dbReference>
<feature type="signal peptide" evidence="14">
    <location>
        <begin position="1"/>
        <end position="27"/>
    </location>
</feature>
<evidence type="ECO:0000256" key="3">
    <source>
        <dbReference type="ARBA" id="ARBA00012729"/>
    </source>
</evidence>
<keyword evidence="9 12" id="KW-0326">Glycosidase</keyword>